<keyword evidence="3" id="KW-1185">Reference proteome</keyword>
<keyword evidence="1" id="KW-1133">Transmembrane helix</keyword>
<dbReference type="AlphaFoldDB" id="A0A2P4P3Z8"/>
<evidence type="ECO:0000313" key="2">
    <source>
        <dbReference type="EMBL" id="POG60108.1"/>
    </source>
</evidence>
<protein>
    <submittedName>
        <fullName evidence="2">Uncharacterized protein</fullName>
    </submittedName>
</protein>
<dbReference type="Proteomes" id="UP000018888">
    <property type="component" value="Unassembled WGS sequence"/>
</dbReference>
<keyword evidence="1" id="KW-0472">Membrane</keyword>
<evidence type="ECO:0000256" key="1">
    <source>
        <dbReference type="SAM" id="Phobius"/>
    </source>
</evidence>
<name>A0A2P4P3Z8_RHIID</name>
<proteinExistence type="predicted"/>
<comment type="caution">
    <text evidence="2">The sequence shown here is derived from an EMBL/GenBank/DDBJ whole genome shotgun (WGS) entry which is preliminary data.</text>
</comment>
<keyword evidence="1" id="KW-0812">Transmembrane</keyword>
<accession>A0A2P4P3Z8</accession>
<dbReference type="EMBL" id="AUPC02000409">
    <property type="protein sequence ID" value="POG60108.1"/>
    <property type="molecule type" value="Genomic_DNA"/>
</dbReference>
<reference evidence="2 3" key="2">
    <citation type="journal article" date="2018" name="New Phytol.">
        <title>High intraspecific genome diversity in the model arbuscular mycorrhizal symbiont Rhizophagus irregularis.</title>
        <authorList>
            <person name="Chen E.C.H."/>
            <person name="Morin E."/>
            <person name="Beaudet D."/>
            <person name="Noel J."/>
            <person name="Yildirir G."/>
            <person name="Ndikumana S."/>
            <person name="Charron P."/>
            <person name="St-Onge C."/>
            <person name="Giorgi J."/>
            <person name="Kruger M."/>
            <person name="Marton T."/>
            <person name="Ropars J."/>
            <person name="Grigoriev I.V."/>
            <person name="Hainaut M."/>
            <person name="Henrissat B."/>
            <person name="Roux C."/>
            <person name="Martin F."/>
            <person name="Corradi N."/>
        </authorList>
    </citation>
    <scope>NUCLEOTIDE SEQUENCE [LARGE SCALE GENOMIC DNA]</scope>
    <source>
        <strain evidence="2 3">DAOM 197198</strain>
    </source>
</reference>
<feature type="transmembrane region" description="Helical" evidence="1">
    <location>
        <begin position="20"/>
        <end position="46"/>
    </location>
</feature>
<evidence type="ECO:0000313" key="3">
    <source>
        <dbReference type="Proteomes" id="UP000018888"/>
    </source>
</evidence>
<gene>
    <name evidence="2" type="ORF">GLOIN_2v1716556</name>
</gene>
<sequence>MYGTHIWIKQMKIQVFIRFLVNFLRIITFIMNYFIIFIKVFSNWYIRIFIT</sequence>
<organism evidence="2 3">
    <name type="scientific">Rhizophagus irregularis (strain DAOM 181602 / DAOM 197198 / MUCL 43194)</name>
    <name type="common">Arbuscular mycorrhizal fungus</name>
    <name type="synonym">Glomus intraradices</name>
    <dbReference type="NCBI Taxonomy" id="747089"/>
    <lineage>
        <taxon>Eukaryota</taxon>
        <taxon>Fungi</taxon>
        <taxon>Fungi incertae sedis</taxon>
        <taxon>Mucoromycota</taxon>
        <taxon>Glomeromycotina</taxon>
        <taxon>Glomeromycetes</taxon>
        <taxon>Glomerales</taxon>
        <taxon>Glomeraceae</taxon>
        <taxon>Rhizophagus</taxon>
    </lineage>
</organism>
<reference evidence="2 3" key="1">
    <citation type="journal article" date="2013" name="Proc. Natl. Acad. Sci. U.S.A.">
        <title>Genome of an arbuscular mycorrhizal fungus provides insight into the oldest plant symbiosis.</title>
        <authorList>
            <person name="Tisserant E."/>
            <person name="Malbreil M."/>
            <person name="Kuo A."/>
            <person name="Kohler A."/>
            <person name="Symeonidi A."/>
            <person name="Balestrini R."/>
            <person name="Charron P."/>
            <person name="Duensing N."/>
            <person name="Frei Dit Frey N."/>
            <person name="Gianinazzi-Pearson V."/>
            <person name="Gilbert L.B."/>
            <person name="Handa Y."/>
            <person name="Herr J.R."/>
            <person name="Hijri M."/>
            <person name="Koul R."/>
            <person name="Kawaguchi M."/>
            <person name="Krajinski F."/>
            <person name="Lammers P.J."/>
            <person name="Masclaux F.G."/>
            <person name="Murat C."/>
            <person name="Morin E."/>
            <person name="Ndikumana S."/>
            <person name="Pagni M."/>
            <person name="Petitpierre D."/>
            <person name="Requena N."/>
            <person name="Rosikiewicz P."/>
            <person name="Riley R."/>
            <person name="Saito K."/>
            <person name="San Clemente H."/>
            <person name="Shapiro H."/>
            <person name="van Tuinen D."/>
            <person name="Becard G."/>
            <person name="Bonfante P."/>
            <person name="Paszkowski U."/>
            <person name="Shachar-Hill Y.Y."/>
            <person name="Tuskan G.A."/>
            <person name="Young P.W."/>
            <person name="Sanders I.R."/>
            <person name="Henrissat B."/>
            <person name="Rensing S.A."/>
            <person name="Grigoriev I.V."/>
            <person name="Corradi N."/>
            <person name="Roux C."/>
            <person name="Martin F."/>
        </authorList>
    </citation>
    <scope>NUCLEOTIDE SEQUENCE [LARGE SCALE GENOMIC DNA]</scope>
    <source>
        <strain evidence="2 3">DAOM 197198</strain>
    </source>
</reference>